<protein>
    <submittedName>
        <fullName evidence="3">Phosphoribosyltransferase</fullName>
    </submittedName>
</protein>
<dbReference type="InterPro" id="IPR029057">
    <property type="entry name" value="PRTase-like"/>
</dbReference>
<dbReference type="Gene3D" id="3.30.1310.20">
    <property type="entry name" value="PRTase-like"/>
    <property type="match status" value="1"/>
</dbReference>
<dbReference type="SUPFAM" id="SSF53271">
    <property type="entry name" value="PRTase-like"/>
    <property type="match status" value="1"/>
</dbReference>
<evidence type="ECO:0000313" key="4">
    <source>
        <dbReference type="Proteomes" id="UP001163336"/>
    </source>
</evidence>
<evidence type="ECO:0000313" key="3">
    <source>
        <dbReference type="EMBL" id="BDT59775.1"/>
    </source>
</evidence>
<keyword evidence="3" id="KW-0808">Transferase</keyword>
<evidence type="ECO:0000259" key="2">
    <source>
        <dbReference type="Pfam" id="PF00156"/>
    </source>
</evidence>
<keyword evidence="3" id="KW-0328">Glycosyltransferase</keyword>
<organism evidence="3 4">
    <name type="scientific">Massilia varians</name>
    <dbReference type="NCBI Taxonomy" id="457921"/>
    <lineage>
        <taxon>Bacteria</taxon>
        <taxon>Pseudomonadati</taxon>
        <taxon>Pseudomonadota</taxon>
        <taxon>Betaproteobacteria</taxon>
        <taxon>Burkholderiales</taxon>
        <taxon>Oxalobacteraceae</taxon>
        <taxon>Telluria group</taxon>
        <taxon>Massilia</taxon>
    </lineage>
</organism>
<proteinExistence type="predicted"/>
<feature type="domain" description="Phosphoribosyltransferase" evidence="2">
    <location>
        <begin position="16"/>
        <end position="184"/>
    </location>
</feature>
<accession>A0ABM8C922</accession>
<keyword evidence="4" id="KW-1185">Reference proteome</keyword>
<sequence length="240" mass="25567">MRFTMPETEGYKDRAHAGRQLARSLRHLAGGADPIVLGLPRGGVPVAFAVAQALGAELDVLLVRKLGMPGNEEYAMGAIGSGGVRVLQPGVPGLLGVTQEQVERVAARELAELERRDRLYRGGRPPPRLAGRCVILVDDGIATGASMLAAVQVARKHQVARLVVAAPVGAPDTLERLAREADEVVCPLAPSRFQAVGQFYRSFGQTEDEEVQDLLAQAWAAPAAPDGGQQGNKDNRKERT</sequence>
<dbReference type="Proteomes" id="UP001163336">
    <property type="component" value="Chromosome"/>
</dbReference>
<dbReference type="GO" id="GO:0016757">
    <property type="term" value="F:glycosyltransferase activity"/>
    <property type="evidence" value="ECO:0007669"/>
    <property type="project" value="UniProtKB-KW"/>
</dbReference>
<name>A0ABM8C922_9BURK</name>
<dbReference type="EMBL" id="AP026966">
    <property type="protein sequence ID" value="BDT59775.1"/>
    <property type="molecule type" value="Genomic_DNA"/>
</dbReference>
<dbReference type="Pfam" id="PF00156">
    <property type="entry name" value="Pribosyltran"/>
    <property type="match status" value="1"/>
</dbReference>
<gene>
    <name evidence="3" type="ORF">MasN3_32690</name>
</gene>
<reference evidence="3" key="1">
    <citation type="submission" date="2022-11" db="EMBL/GenBank/DDBJ databases">
        <title>Isolation and characterization of PLA-degrading bacterium Massilia sp. from Antarctic soil.</title>
        <authorList>
            <person name="Sato K."/>
            <person name="Gomez-Fuentes C."/>
            <person name="Ahmad S.A."/>
            <person name="Zulkharnain A."/>
        </authorList>
    </citation>
    <scope>NUCLEOTIDE SEQUENCE</scope>
    <source>
        <strain evidence="3">N-3</strain>
    </source>
</reference>
<dbReference type="CDD" id="cd06223">
    <property type="entry name" value="PRTases_typeI"/>
    <property type="match status" value="1"/>
</dbReference>
<dbReference type="Gene3D" id="3.40.50.2020">
    <property type="match status" value="1"/>
</dbReference>
<dbReference type="RefSeq" id="WP_281908626.1">
    <property type="nucleotide sequence ID" value="NZ_AP026966.1"/>
</dbReference>
<evidence type="ECO:0000256" key="1">
    <source>
        <dbReference type="SAM" id="MobiDB-lite"/>
    </source>
</evidence>
<dbReference type="InterPro" id="IPR000836">
    <property type="entry name" value="PRTase_dom"/>
</dbReference>
<feature type="region of interest" description="Disordered" evidence="1">
    <location>
        <begin position="219"/>
        <end position="240"/>
    </location>
</feature>